<organism evidence="2 3">
    <name type="scientific">Vanilla planifolia</name>
    <name type="common">Vanilla</name>
    <dbReference type="NCBI Taxonomy" id="51239"/>
    <lineage>
        <taxon>Eukaryota</taxon>
        <taxon>Viridiplantae</taxon>
        <taxon>Streptophyta</taxon>
        <taxon>Embryophyta</taxon>
        <taxon>Tracheophyta</taxon>
        <taxon>Spermatophyta</taxon>
        <taxon>Magnoliopsida</taxon>
        <taxon>Liliopsida</taxon>
        <taxon>Asparagales</taxon>
        <taxon>Orchidaceae</taxon>
        <taxon>Vanilloideae</taxon>
        <taxon>Vanilleae</taxon>
        <taxon>Vanilla</taxon>
    </lineage>
</organism>
<keyword evidence="3" id="KW-1185">Reference proteome</keyword>
<name>A0A835QFP1_VANPL</name>
<accession>A0A835QFP1</accession>
<dbReference type="OrthoDB" id="2020542at2759"/>
<comment type="caution">
    <text evidence="2">The sequence shown here is derived from an EMBL/GenBank/DDBJ whole genome shotgun (WGS) entry which is preliminary data.</text>
</comment>
<dbReference type="SUPFAM" id="SSF54427">
    <property type="entry name" value="NTF2-like"/>
    <property type="match status" value="1"/>
</dbReference>
<gene>
    <name evidence="2" type="ORF">HPP92_016696</name>
</gene>
<evidence type="ECO:0000313" key="2">
    <source>
        <dbReference type="EMBL" id="KAG0469996.1"/>
    </source>
</evidence>
<protein>
    <submittedName>
        <fullName evidence="2">Uncharacterized protein</fullName>
    </submittedName>
</protein>
<feature type="region of interest" description="Disordered" evidence="1">
    <location>
        <begin position="48"/>
        <end position="69"/>
    </location>
</feature>
<proteinExistence type="predicted"/>
<dbReference type="Pfam" id="PF10184">
    <property type="entry name" value="DUF2358"/>
    <property type="match status" value="1"/>
</dbReference>
<dbReference type="AlphaFoldDB" id="A0A835QFP1"/>
<evidence type="ECO:0000313" key="3">
    <source>
        <dbReference type="Proteomes" id="UP000636800"/>
    </source>
</evidence>
<dbReference type="EMBL" id="JADCNL010000008">
    <property type="protein sequence ID" value="KAG0469996.1"/>
    <property type="molecule type" value="Genomic_DNA"/>
</dbReference>
<dbReference type="InterPro" id="IPR032710">
    <property type="entry name" value="NTF2-like_dom_sf"/>
</dbReference>
<dbReference type="InterPro" id="IPR018790">
    <property type="entry name" value="DUF2358"/>
</dbReference>
<evidence type="ECO:0000256" key="1">
    <source>
        <dbReference type="SAM" id="MobiDB-lite"/>
    </source>
</evidence>
<sequence>MATLFSSLYPSTPLLFPRSSQSALLGSASKLFLLSSLTKLEPPTVLEPSLDKKRETQGKTSSPLSGSRKPDGWKSDFYLNLGVAVRTLSEDLACIFSKDLNYDIYREDVTFIDPLNRFQGIESYQLIFWALRFYGRILFREIGVELFRIWQPSETSIWIRWELQGVPRVPWEAKGRFQGTSRYKLDRKGKIYEHKVDNLVFNLPQLVVRPAIVLDLVAAYPPSPNLTFLCDPYEKLASCSWLSYTRQSKRLWCRKICFDLALELMA</sequence>
<dbReference type="PANTHER" id="PTHR31094:SF3">
    <property type="entry name" value="OS04G0613300 PROTEIN"/>
    <property type="match status" value="1"/>
</dbReference>
<dbReference type="Proteomes" id="UP000636800">
    <property type="component" value="Unassembled WGS sequence"/>
</dbReference>
<reference evidence="2 3" key="1">
    <citation type="journal article" date="2020" name="Nat. Food">
        <title>A phased Vanilla planifolia genome enables genetic improvement of flavour and production.</title>
        <authorList>
            <person name="Hasing T."/>
            <person name="Tang H."/>
            <person name="Brym M."/>
            <person name="Khazi F."/>
            <person name="Huang T."/>
            <person name="Chambers A.H."/>
        </authorList>
    </citation>
    <scope>NUCLEOTIDE SEQUENCE [LARGE SCALE GENOMIC DNA]</scope>
    <source>
        <tissue evidence="2">Leaf</tissue>
    </source>
</reference>
<dbReference type="PANTHER" id="PTHR31094">
    <property type="entry name" value="RIKEN CDNA 2310061I04 GENE"/>
    <property type="match status" value="1"/>
</dbReference>